<reference evidence="2" key="1">
    <citation type="submission" date="2022-06" db="EMBL/GenBank/DDBJ databases">
        <authorList>
            <person name="Berger JAMES D."/>
            <person name="Berger JAMES D."/>
        </authorList>
    </citation>
    <scope>NUCLEOTIDE SEQUENCE [LARGE SCALE GENOMIC DNA]</scope>
</reference>
<evidence type="ECO:0000256" key="1">
    <source>
        <dbReference type="SAM" id="MobiDB-lite"/>
    </source>
</evidence>
<protein>
    <submittedName>
        <fullName evidence="3">Uncharacterized protein</fullName>
    </submittedName>
</protein>
<organism evidence="2 3">
    <name type="scientific">Schistosoma rodhaini</name>
    <dbReference type="NCBI Taxonomy" id="6188"/>
    <lineage>
        <taxon>Eukaryota</taxon>
        <taxon>Metazoa</taxon>
        <taxon>Spiralia</taxon>
        <taxon>Lophotrochozoa</taxon>
        <taxon>Platyhelminthes</taxon>
        <taxon>Trematoda</taxon>
        <taxon>Digenea</taxon>
        <taxon>Strigeidida</taxon>
        <taxon>Schistosomatoidea</taxon>
        <taxon>Schistosomatidae</taxon>
        <taxon>Schistosoma</taxon>
    </lineage>
</organism>
<evidence type="ECO:0000313" key="2">
    <source>
        <dbReference type="Proteomes" id="UP000050792"/>
    </source>
</evidence>
<sequence length="90" mass="10515">MSEISNKTGNINHENGQVKKMGRSVDEQHLALRKSYSSKTLFQQIAWRSLDNSRRQKNMLTGDYAEPLWAMVLDKKMEINHIPVRTFRLP</sequence>
<reference evidence="3" key="2">
    <citation type="submission" date="2023-11" db="UniProtKB">
        <authorList>
            <consortium name="WormBaseParasite"/>
        </authorList>
    </citation>
    <scope>IDENTIFICATION</scope>
</reference>
<dbReference type="Proteomes" id="UP000050792">
    <property type="component" value="Unassembled WGS sequence"/>
</dbReference>
<dbReference type="AlphaFoldDB" id="A0AA85GFQ9"/>
<proteinExistence type="predicted"/>
<name>A0AA85GFQ9_9TREM</name>
<feature type="compositionally biased region" description="Polar residues" evidence="1">
    <location>
        <begin position="1"/>
        <end position="15"/>
    </location>
</feature>
<evidence type="ECO:0000313" key="3">
    <source>
        <dbReference type="WBParaSite" id="SRDH1_96130.1"/>
    </source>
</evidence>
<dbReference type="WBParaSite" id="SRDH1_96130.1">
    <property type="protein sequence ID" value="SRDH1_96130.1"/>
    <property type="gene ID" value="SRDH1_96130"/>
</dbReference>
<accession>A0AA85GFQ9</accession>
<keyword evidence="2" id="KW-1185">Reference proteome</keyword>
<feature type="region of interest" description="Disordered" evidence="1">
    <location>
        <begin position="1"/>
        <end position="24"/>
    </location>
</feature>